<keyword evidence="1" id="KW-0732">Signal</keyword>
<sequence>MRARRPHTGRISPNVAASRGARRPDAVVQQTDDTAEVLLVGASARSGRHARAARRAAGASAALAAALVLSSCYAVQDTIATVDRTDAVGEPLGDTPVREGGDLVMGLSAEPDALDPTTSSSLYTRYVMASICEKLYDLDADGELVPQLATDLPTVSEDGLQVDIPVREDVVFGDGTPFDAEAVATTLQRHLDLPSSSRASEMGPITDIAALDATTVRLTYETPFAPITAALADRAGMIMSPTALEELGEDFGSSPTCVGPFRFVERVPQTEIVVERDPGYYAADEVHLDTITYRIMTDASIRAANLRSGDVQVADTISTQDADAMSRESGLTLLQSSSLGYQAVTFNVGNVDGTGQPPGEVDTPEAQDARVRQAFSLAVDREALVATVFNGWFDAACSPISPDSPFSTPASEACPEHDPEAALALLREAGVEPPLQIDMQISNTPDSLRLGQALQASVQAGGFDVRISPVEYSTLLDVQSRGDFRMLQLGWSGRVDPAANTQNFLSTGAGNNYSGYSDEEMDALLAEASQGTDQAARAEVYGEVVTKVQEDDPVVYLYRQRNLTAHTDEVAGVQTFADGVVRLSRAAFVGDDDGADDDTAADTAGEG</sequence>
<dbReference type="GO" id="GO:0015833">
    <property type="term" value="P:peptide transport"/>
    <property type="evidence" value="ECO:0007669"/>
    <property type="project" value="TreeGrafter"/>
</dbReference>
<dbReference type="PANTHER" id="PTHR30290">
    <property type="entry name" value="PERIPLASMIC BINDING COMPONENT OF ABC TRANSPORTER"/>
    <property type="match status" value="1"/>
</dbReference>
<dbReference type="Gene3D" id="3.90.76.10">
    <property type="entry name" value="Dipeptide-binding Protein, Domain 1"/>
    <property type="match status" value="1"/>
</dbReference>
<dbReference type="AlphaFoldDB" id="A0A849BLB4"/>
<dbReference type="PANTHER" id="PTHR30290:SF38">
    <property type="entry name" value="D,D-DIPEPTIDE-BINDING PERIPLASMIC PROTEIN DDPA-RELATED"/>
    <property type="match status" value="1"/>
</dbReference>
<evidence type="ECO:0000313" key="4">
    <source>
        <dbReference type="EMBL" id="NNH21592.1"/>
    </source>
</evidence>
<dbReference type="Pfam" id="PF00496">
    <property type="entry name" value="SBP_bac_5"/>
    <property type="match status" value="1"/>
</dbReference>
<name>A0A849BLB4_9ACTN</name>
<evidence type="ECO:0000259" key="3">
    <source>
        <dbReference type="Pfam" id="PF00496"/>
    </source>
</evidence>
<organism evidence="4 5">
    <name type="scientific">Pseudokineococcus marinus</name>
    <dbReference type="NCBI Taxonomy" id="351215"/>
    <lineage>
        <taxon>Bacteria</taxon>
        <taxon>Bacillati</taxon>
        <taxon>Actinomycetota</taxon>
        <taxon>Actinomycetes</taxon>
        <taxon>Kineosporiales</taxon>
        <taxon>Kineosporiaceae</taxon>
        <taxon>Pseudokineococcus</taxon>
    </lineage>
</organism>
<dbReference type="SUPFAM" id="SSF53850">
    <property type="entry name" value="Periplasmic binding protein-like II"/>
    <property type="match status" value="1"/>
</dbReference>
<accession>A0A849BLB4</accession>
<keyword evidence="5" id="KW-1185">Reference proteome</keyword>
<proteinExistence type="predicted"/>
<reference evidence="4 5" key="1">
    <citation type="submission" date="2020-05" db="EMBL/GenBank/DDBJ databases">
        <title>MicrobeNet Type strains.</title>
        <authorList>
            <person name="Nicholson A.C."/>
        </authorList>
    </citation>
    <scope>NUCLEOTIDE SEQUENCE [LARGE SCALE GENOMIC DNA]</scope>
    <source>
        <strain evidence="4 5">JCM 14547</strain>
    </source>
</reference>
<evidence type="ECO:0000313" key="5">
    <source>
        <dbReference type="Proteomes" id="UP000555552"/>
    </source>
</evidence>
<dbReference type="GO" id="GO:0042597">
    <property type="term" value="C:periplasmic space"/>
    <property type="evidence" value="ECO:0007669"/>
    <property type="project" value="UniProtKB-ARBA"/>
</dbReference>
<evidence type="ECO:0000256" key="2">
    <source>
        <dbReference type="SAM" id="MobiDB-lite"/>
    </source>
</evidence>
<feature type="region of interest" description="Disordered" evidence="2">
    <location>
        <begin position="1"/>
        <end position="27"/>
    </location>
</feature>
<dbReference type="Proteomes" id="UP000555552">
    <property type="component" value="Unassembled WGS sequence"/>
</dbReference>
<dbReference type="EMBL" id="JABEMA010000003">
    <property type="protein sequence ID" value="NNH21592.1"/>
    <property type="molecule type" value="Genomic_DNA"/>
</dbReference>
<gene>
    <name evidence="4" type="ORF">HLB09_00530</name>
</gene>
<dbReference type="Gene3D" id="3.40.190.10">
    <property type="entry name" value="Periplasmic binding protein-like II"/>
    <property type="match status" value="1"/>
</dbReference>
<feature type="domain" description="Solute-binding protein family 5" evidence="3">
    <location>
        <begin position="143"/>
        <end position="510"/>
    </location>
</feature>
<evidence type="ECO:0000256" key="1">
    <source>
        <dbReference type="ARBA" id="ARBA00022729"/>
    </source>
</evidence>
<dbReference type="PIRSF" id="PIRSF002741">
    <property type="entry name" value="MppA"/>
    <property type="match status" value="1"/>
</dbReference>
<dbReference type="InterPro" id="IPR030678">
    <property type="entry name" value="Peptide/Ni-bd"/>
</dbReference>
<dbReference type="InterPro" id="IPR039424">
    <property type="entry name" value="SBP_5"/>
</dbReference>
<dbReference type="Gene3D" id="3.10.105.10">
    <property type="entry name" value="Dipeptide-binding Protein, Domain 3"/>
    <property type="match status" value="1"/>
</dbReference>
<protein>
    <submittedName>
        <fullName evidence="4">ABC transporter substrate-binding protein</fullName>
    </submittedName>
</protein>
<comment type="caution">
    <text evidence="4">The sequence shown here is derived from an EMBL/GenBank/DDBJ whole genome shotgun (WGS) entry which is preliminary data.</text>
</comment>
<dbReference type="GO" id="GO:0043190">
    <property type="term" value="C:ATP-binding cassette (ABC) transporter complex"/>
    <property type="evidence" value="ECO:0007669"/>
    <property type="project" value="InterPro"/>
</dbReference>
<dbReference type="GO" id="GO:1904680">
    <property type="term" value="F:peptide transmembrane transporter activity"/>
    <property type="evidence" value="ECO:0007669"/>
    <property type="project" value="TreeGrafter"/>
</dbReference>
<dbReference type="InterPro" id="IPR000914">
    <property type="entry name" value="SBP_5_dom"/>
</dbReference>